<dbReference type="EMBL" id="QFPJ01000052">
    <property type="protein sequence ID" value="PZQ20634.1"/>
    <property type="molecule type" value="Genomic_DNA"/>
</dbReference>
<feature type="compositionally biased region" description="Basic and acidic residues" evidence="1">
    <location>
        <begin position="585"/>
        <end position="596"/>
    </location>
</feature>
<reference evidence="2 3" key="1">
    <citation type="submission" date="2017-08" db="EMBL/GenBank/DDBJ databases">
        <title>Infants hospitalized years apart are colonized by the same room-sourced microbial strains.</title>
        <authorList>
            <person name="Brooks B."/>
            <person name="Olm M.R."/>
            <person name="Firek B.A."/>
            <person name="Baker R."/>
            <person name="Thomas B.C."/>
            <person name="Morowitz M.J."/>
            <person name="Banfield J.F."/>
        </authorList>
    </citation>
    <scope>NUCLEOTIDE SEQUENCE [LARGE SCALE GENOMIC DNA]</scope>
    <source>
        <strain evidence="2">S2_005_003_R2_47</strain>
    </source>
</reference>
<protein>
    <submittedName>
        <fullName evidence="2">Uncharacterized protein</fullName>
    </submittedName>
</protein>
<dbReference type="Proteomes" id="UP000248597">
    <property type="component" value="Unassembled WGS sequence"/>
</dbReference>
<name>A0A2W5KXD3_SPHMC</name>
<feature type="region of interest" description="Disordered" evidence="1">
    <location>
        <begin position="44"/>
        <end position="65"/>
    </location>
</feature>
<feature type="region of interest" description="Disordered" evidence="1">
    <location>
        <begin position="585"/>
        <end position="622"/>
    </location>
</feature>
<evidence type="ECO:0000313" key="3">
    <source>
        <dbReference type="Proteomes" id="UP000248597"/>
    </source>
</evidence>
<comment type="caution">
    <text evidence="2">The sequence shown here is derived from an EMBL/GenBank/DDBJ whole genome shotgun (WGS) entry which is preliminary data.</text>
</comment>
<evidence type="ECO:0000256" key="1">
    <source>
        <dbReference type="SAM" id="MobiDB-lite"/>
    </source>
</evidence>
<organism evidence="2 3">
    <name type="scientific">Sphingopyxis macrogoltabida</name>
    <name type="common">Sphingomonas macrogoltabidus</name>
    <dbReference type="NCBI Taxonomy" id="33050"/>
    <lineage>
        <taxon>Bacteria</taxon>
        <taxon>Pseudomonadati</taxon>
        <taxon>Pseudomonadota</taxon>
        <taxon>Alphaproteobacteria</taxon>
        <taxon>Sphingomonadales</taxon>
        <taxon>Sphingomonadaceae</taxon>
        <taxon>Sphingopyxis</taxon>
    </lineage>
</organism>
<evidence type="ECO:0000313" key="2">
    <source>
        <dbReference type="EMBL" id="PZQ20634.1"/>
    </source>
</evidence>
<sequence length="659" mass="72715">MVENGRMAFMARSRRKMGHLALVCATGLAGMLIVPIAAEAKVEPKPYRPDKGCAPDRGQPQQDRAFPKYAGNAKWDGRLVYGRDQDLGVPAHVGAPVYGPWVEVGGRKLRAVRRELPYRQNGASFQCRPVWQTTDMTFEGLEDQKGKVLLPTVFRDVRVVPGRGVFIMSHLGDQSYEMYDPASGARTPVADVAEIIESAAPDGTPYWGIITTIPQTDSDPETANLGWRYQQREARLEVVGPDGAVVRSWDGLQPNRDYAIHSYPQFASNAADKQGPVAPRYLEGLANQGIDHIRPFALLSYRLPDGELAFQMVGRGFLPTTSPLPMKPQAGAVLNSGISHPGESHYRPMGWMIDAPVGQEIKLVLDKNGQWSAPDKGLGYYRSRNPGTTPDLTEAWFSAYPARSGDGIEYHMLAPNSLTETGLILTDFRILANPVLKDAFAKSRGVLVVRRSDGQWAESFKPDAKGYASFDAITHMLEARAVEWKASSARFWAQWQQDQARMAASVRSAPSSPGSGGAARPAGPRPEVVAEVERATARYGDAENYLDFLRKRPGYASETEIAALTVMDPQNKDIVKFIERQRRWQREHRDRVDAARARSRASGGGSGGGAASAPDSWAEYRRQSAERAATLKAMQDYTYGRSTRNPYADWVKKPYLPGY</sequence>
<gene>
    <name evidence="2" type="ORF">DI569_14965</name>
</gene>
<feature type="region of interest" description="Disordered" evidence="1">
    <location>
        <begin position="503"/>
        <end position="527"/>
    </location>
</feature>
<proteinExistence type="predicted"/>
<accession>A0A2W5KXD3</accession>
<feature type="compositionally biased region" description="Low complexity" evidence="1">
    <location>
        <begin position="503"/>
        <end position="526"/>
    </location>
</feature>
<dbReference type="AlphaFoldDB" id="A0A2W5KXD3"/>
<feature type="compositionally biased region" description="Basic and acidic residues" evidence="1">
    <location>
        <begin position="44"/>
        <end position="54"/>
    </location>
</feature>